<dbReference type="InterPro" id="IPR008989">
    <property type="entry name" value="Myosin_S1_N"/>
</dbReference>
<sequence>MSFSNNAPSQRRNPFSRTDSPAAAQATGGRPKSALFSPQAPTSPSHSRSHSGNPLGVVLTSPAIKNGRRDSRSGTPTSGTFAPAFIKTEEMMRGYDTVKGIEGENDFSGKRYVWLKDPEEAFVKGWVVEEKPGGNLLVQVDDGSQREVDPEGFDKVNPAKFDKANDMAELTHLNEASVVHNLRIRYQSDLIYTYSGLFLVTVNPYCPLPIYTNEYINMYRGRSREDTKPHIFAVADEAFRHLVEEGSNQSILVTGESGAGKTENTKKVIQYLAAVAQSDSSNRNRGQHANLSQQILRANPILEAFGNAQTVRNHNSSRFGKFIRIEFNRNGAITGAHINWYLLEKSRVVRINGQERNYHIFYQLLKGANSRMKKEFMLDGCDTGDFSYTRDGNDSIVGVSDTDEWETLMEAFGVMGFSEQDQTSILRTIAAVLHLGNVEVMKESRSADQASLSADAKANMAKVCKLLGVPAEPFIRGLLHPKVKAGREWVEKVQTPEQVRLALDALAKGIYERGFGDLVSRINHQLHSSGLGPDESHFIGVLDIAGFEIFDQNSFEQLCINYTNEKLQQFFNHHMFVLEQEEYAREQIEWQFIDFGRDLQPTIDLIELSNPIGIFSCLDEDSVMPKATDKTFTEKLNSLWEKKTPKYRPSRLGAGFILTHYAAEVEYDTSGWLEKNKDPLNDNITRLLAKSGDKHIATLFADCADPDDEVGGARSRVKKGLFRTVAQRHKEQLHNLMNKLHSTHPHFVRCILPNHKKRPKTFSSLLVLDQLRCNGVLEGIRIARTGFPNRLSFDELRQRYEVLCSNMPKGHLDGQTAASIMLEKLALDKALYRVGLTKVFFRAGVLAELEEQRDALITEIMSRFQSVARGFVQRRVAYKRLFRTEATRIIQRNFNVYLDLVENPWWHLIVKMKPMLGSTRTASEVKKRDVMIQQLNEKMRLEQENKQKLEEERRNCFTEIARVQQTLESERALALDKEEIFKRLQQREAELEEKLCGALEDQERLEDELDEIMEAKVRAEEDLERHRTQLAQAASLIAKLEDEKTILSTRSAELEQSLSDISQKQSERSEQEEALEREIKMLQSQLSLKDRKAQDLESKLLKVDQDVQVKLHETQKELDSTKIREARAVRENQDIQKQLAQLSKTSTEYEDLVRDKESELSLLRSDKRQFESERRGFEAQKKALTEDIEKTTTKSREIQAELVALKSKHSQLERESEDAKNLLEARLSQDAQADKTRQQLESQIKDLKEDLYQTQMDLSRERQSRDDVLLLGEHKFQALKDEFDNLNESKIIIEKELYVQQDSLRRHVETRKVVEQERDEARVEIRKLRAAKAEIEGARVLAEEKRELQASKAAKDREASLQRDLDAAQSRLAWFEDECAKLTRHIEGLNKTMLASGDFGLKNDQAKERMERELTTVKSRLTASENDNRALLNKLQQKGLEIARSTSKASDASRGQVLSLQKEKTRLEEHNAVLDRQLGEAQVTIASLEKRTEKLQLDLEDLNHEVAREVKSSRNAEKASSSFTAQLAEANRTVESERQLRTQAQSTVRTLQASLSSRDHELQDLREQMLKILKTVDPEATLPVADGTNERGIAVNFDLVRKVEELQQNLRAQNAARSNAESQLADLRGSRGDPNRPKLEEIHLNEAPFNGSPTQKRTKARRVSSNTTTPTRRHQQPEYELQDSARSDRTADTAVLNNRMDLKAEVEELHNQLQLRDMQNRHLQSQLDRATPGPDGYDEQSPSIRRMQKLEKANSRLHDLLDDSSRKVSTLEKNIRTGELSLRDIQARSHEELLDAFNNQEESRRSLLHSHKDAVAELTDVKSHFDKMRHDRAKMEVEVRDTKSDLQEMTQAREQEAQSRSQLLQEYTDLQIRLDAETARLADVTSSLETYKSRADEYFGKLEQAEITVLKATRAEQFAKSQAREAEDSLAETMAERQKLDNQIEDLQRQNQRLDEKVEDISTDLEAALQSKKRLQHELEDYRSQRAMDIEDKESSMEQTRKKYQAEFATLTKELDLAREEKLYKQTEITRLREELDDLRSKWDDEVLNSSTWSKEKARMEATLSDVSASREEAANAHSEAQGKVVSLLSQVRTLRTSVDEITAERDRLMREKRNVESRLEEAKAGLDGLARGDSASLRDAANMDKEVLELKSNLAKQEDIATAAVEKMRRSEALVAEMQKEVVAERENNSAVLSQKATVERTLNEAQLKLVDLETKGFSSASQDIKFLHKRIQELESQLEKHETEKSQSQRSTRNVDRAVKDLQGQVDRKDRQNAQLSEDVSRMREKVDKLLKTIDELQASESAVQLSTRRAERDLREEKERTLRLEREVDSLKTFKSGGSLRRGSSIRSRINALGVIEDEEEDSSLSRAPSLTKGFI</sequence>
<dbReference type="GO" id="GO:0007015">
    <property type="term" value="P:actin filament organization"/>
    <property type="evidence" value="ECO:0007669"/>
    <property type="project" value="TreeGrafter"/>
</dbReference>
<dbReference type="Gene3D" id="1.10.10.820">
    <property type="match status" value="1"/>
</dbReference>
<dbReference type="GO" id="GO:0016459">
    <property type="term" value="C:myosin complex"/>
    <property type="evidence" value="ECO:0007669"/>
    <property type="project" value="UniProtKB-KW"/>
</dbReference>
<feature type="compositionally biased region" description="Polar residues" evidence="11">
    <location>
        <begin position="1613"/>
        <end position="1622"/>
    </location>
</feature>
<feature type="region of interest" description="Disordered" evidence="11">
    <location>
        <begin position="1"/>
        <end position="83"/>
    </location>
</feature>
<dbReference type="InterPro" id="IPR027417">
    <property type="entry name" value="P-loop_NTPase"/>
</dbReference>
<dbReference type="SUPFAM" id="SSF90257">
    <property type="entry name" value="Myosin rod fragments"/>
    <property type="match status" value="1"/>
</dbReference>
<protein>
    <recommendedName>
        <fullName evidence="16">Myosin type II heavy chain</fullName>
    </recommendedName>
</protein>
<keyword evidence="5 9" id="KW-0518">Myosin</keyword>
<keyword evidence="15" id="KW-1185">Reference proteome</keyword>
<dbReference type="Gene3D" id="1.20.58.530">
    <property type="match status" value="1"/>
</dbReference>
<dbReference type="GO" id="GO:0005524">
    <property type="term" value="F:ATP binding"/>
    <property type="evidence" value="ECO:0007669"/>
    <property type="project" value="UniProtKB-UniRule"/>
</dbReference>
<dbReference type="PROSITE" id="PS51844">
    <property type="entry name" value="SH3_LIKE"/>
    <property type="match status" value="1"/>
</dbReference>
<evidence type="ECO:0000256" key="4">
    <source>
        <dbReference type="ARBA" id="ARBA00023054"/>
    </source>
</evidence>
<comment type="similarity">
    <text evidence="1 9">Belongs to the TRAFAC class myosin-kinesin ATPase superfamily. Myosin family.</text>
</comment>
<dbReference type="CDD" id="cd01377">
    <property type="entry name" value="MYSc_class_II"/>
    <property type="match status" value="1"/>
</dbReference>
<dbReference type="GO" id="GO:0051015">
    <property type="term" value="F:actin filament binding"/>
    <property type="evidence" value="ECO:0007669"/>
    <property type="project" value="InterPro"/>
</dbReference>
<feature type="coiled-coil region" evidence="10">
    <location>
        <begin position="1832"/>
        <end position="2021"/>
    </location>
</feature>
<dbReference type="PROSITE" id="PS51456">
    <property type="entry name" value="MYOSIN_MOTOR"/>
    <property type="match status" value="1"/>
</dbReference>
<dbReference type="GO" id="GO:0000146">
    <property type="term" value="F:microfilament motor activity"/>
    <property type="evidence" value="ECO:0007669"/>
    <property type="project" value="TreeGrafter"/>
</dbReference>
<accession>A0A9W8Q6C2</accession>
<evidence type="ECO:0000313" key="15">
    <source>
        <dbReference type="Proteomes" id="UP001144673"/>
    </source>
</evidence>
<keyword evidence="4 10" id="KW-0175">Coiled coil</keyword>
<organism evidence="14 15">
    <name type="scientific">Akanthomyces muscarius</name>
    <name type="common">Entomopathogenic fungus</name>
    <name type="synonym">Lecanicillium muscarium</name>
    <dbReference type="NCBI Taxonomy" id="2231603"/>
    <lineage>
        <taxon>Eukaryota</taxon>
        <taxon>Fungi</taxon>
        <taxon>Dikarya</taxon>
        <taxon>Ascomycota</taxon>
        <taxon>Pezizomycotina</taxon>
        <taxon>Sordariomycetes</taxon>
        <taxon>Hypocreomycetidae</taxon>
        <taxon>Hypocreales</taxon>
        <taxon>Cordycipitaceae</taxon>
        <taxon>Akanthomyces</taxon>
    </lineage>
</organism>
<evidence type="ECO:0000259" key="12">
    <source>
        <dbReference type="PROSITE" id="PS51456"/>
    </source>
</evidence>
<evidence type="ECO:0000256" key="1">
    <source>
        <dbReference type="ARBA" id="ARBA00008314"/>
    </source>
</evidence>
<dbReference type="InterPro" id="IPR001609">
    <property type="entry name" value="Myosin_head_motor_dom-like"/>
</dbReference>
<feature type="region of interest" description="Disordered" evidence="11">
    <location>
        <begin position="1613"/>
        <end position="1689"/>
    </location>
</feature>
<dbReference type="GeneID" id="80889340"/>
<dbReference type="Pfam" id="PF00063">
    <property type="entry name" value="Myosin_head"/>
    <property type="match status" value="1"/>
</dbReference>
<dbReference type="Pfam" id="PF02736">
    <property type="entry name" value="Myosin_N"/>
    <property type="match status" value="1"/>
</dbReference>
<evidence type="ECO:0000256" key="10">
    <source>
        <dbReference type="SAM" id="Coils"/>
    </source>
</evidence>
<evidence type="ECO:0000256" key="6">
    <source>
        <dbReference type="ARBA" id="ARBA00023175"/>
    </source>
</evidence>
<evidence type="ECO:0000256" key="3">
    <source>
        <dbReference type="ARBA" id="ARBA00022840"/>
    </source>
</evidence>
<dbReference type="KEGG" id="amus:LMH87_002181"/>
<dbReference type="GO" id="GO:0016020">
    <property type="term" value="C:membrane"/>
    <property type="evidence" value="ECO:0007669"/>
    <property type="project" value="TreeGrafter"/>
</dbReference>
<dbReference type="RefSeq" id="XP_056050614.1">
    <property type="nucleotide sequence ID" value="XM_056193591.1"/>
</dbReference>
<dbReference type="InterPro" id="IPR055914">
    <property type="entry name" value="DUF7491"/>
</dbReference>
<evidence type="ECO:0000256" key="2">
    <source>
        <dbReference type="ARBA" id="ARBA00022741"/>
    </source>
</evidence>
<name>A0A9W8Q6C2_AKAMU</name>
<dbReference type="GO" id="GO:0120104">
    <property type="term" value="C:mitotic actomyosin contractile ring, proximal layer"/>
    <property type="evidence" value="ECO:0007669"/>
    <property type="project" value="UniProtKB-ARBA"/>
</dbReference>
<dbReference type="Gene3D" id="4.10.270.10">
    <property type="entry name" value="Myosin, subunit A"/>
    <property type="match status" value="1"/>
</dbReference>
<dbReference type="GO" id="GO:1902404">
    <property type="term" value="P:mitotic actomyosin contractile ring contraction"/>
    <property type="evidence" value="ECO:0007669"/>
    <property type="project" value="UniProtKB-ARBA"/>
</dbReference>
<dbReference type="InterPro" id="IPR036961">
    <property type="entry name" value="Kinesin_motor_dom_sf"/>
</dbReference>
<evidence type="ECO:0000313" key="14">
    <source>
        <dbReference type="EMBL" id="KAJ4147673.1"/>
    </source>
</evidence>
<dbReference type="Gene3D" id="1.20.120.720">
    <property type="entry name" value="Myosin VI head, motor domain, U50 subdomain"/>
    <property type="match status" value="1"/>
</dbReference>
<dbReference type="PRINTS" id="PR00193">
    <property type="entry name" value="MYOSINHEAVY"/>
</dbReference>
<dbReference type="Gene3D" id="2.30.30.360">
    <property type="entry name" value="Myosin S1 fragment, N-terminal"/>
    <property type="match status" value="1"/>
</dbReference>
<dbReference type="FunFam" id="1.10.10.820:FF:000001">
    <property type="entry name" value="Myosin heavy chain"/>
    <property type="match status" value="1"/>
</dbReference>
<dbReference type="FunFam" id="1.20.58.530:FF:000001">
    <property type="entry name" value="Myosin heavy chain"/>
    <property type="match status" value="1"/>
</dbReference>
<dbReference type="Pfam" id="PF24319">
    <property type="entry name" value="DUF7491"/>
    <property type="match status" value="1"/>
</dbReference>
<feature type="compositionally biased region" description="Basic and acidic residues" evidence="11">
    <location>
        <begin position="1628"/>
        <end position="1644"/>
    </location>
</feature>
<feature type="compositionally biased region" description="Basic and acidic residues" evidence="11">
    <location>
        <begin position="2239"/>
        <end position="2274"/>
    </location>
</feature>
<feature type="compositionally biased region" description="Polar residues" evidence="11">
    <location>
        <begin position="1"/>
        <end position="19"/>
    </location>
</feature>
<evidence type="ECO:0000259" key="13">
    <source>
        <dbReference type="PROSITE" id="PS51844"/>
    </source>
</evidence>
<feature type="region of interest" description="Disordered" evidence="11">
    <location>
        <begin position="1511"/>
        <end position="1541"/>
    </location>
</feature>
<dbReference type="SMART" id="SM00242">
    <property type="entry name" value="MYSc"/>
    <property type="match status" value="1"/>
</dbReference>
<dbReference type="GO" id="GO:1903475">
    <property type="term" value="P:mitotic actomyosin contractile ring assembly"/>
    <property type="evidence" value="ECO:0007669"/>
    <property type="project" value="UniProtKB-ARBA"/>
</dbReference>
<feature type="domain" description="Myosin N-terminal SH3-like" evidence="13">
    <location>
        <begin position="108"/>
        <end position="158"/>
    </location>
</feature>
<evidence type="ECO:0000256" key="9">
    <source>
        <dbReference type="PROSITE-ProRule" id="PRU00782"/>
    </source>
</evidence>
<reference evidence="14" key="1">
    <citation type="journal article" date="2023" name="Access Microbiol">
        <title>De-novo genome assembly for Akanthomyces muscarius, a biocontrol agent of insect agricultural pests.</title>
        <authorList>
            <person name="Erdos Z."/>
            <person name="Studholme D.J."/>
            <person name="Raymond B."/>
            <person name="Sharma M."/>
        </authorList>
    </citation>
    <scope>NUCLEOTIDE SEQUENCE</scope>
    <source>
        <strain evidence="14">Ve6</strain>
    </source>
</reference>
<dbReference type="SUPFAM" id="SSF52540">
    <property type="entry name" value="P-loop containing nucleoside triphosphate hydrolases"/>
    <property type="match status" value="1"/>
</dbReference>
<dbReference type="FunFam" id="1.20.120.720:FF:000001">
    <property type="entry name" value="Myosin heavy chain, muscle"/>
    <property type="match status" value="1"/>
</dbReference>
<keyword evidence="6 9" id="KW-0505">Motor protein</keyword>
<dbReference type="PANTHER" id="PTHR13140">
    <property type="entry name" value="MYOSIN"/>
    <property type="match status" value="1"/>
</dbReference>
<feature type="region of interest" description="Actin-binding" evidence="9">
    <location>
        <begin position="733"/>
        <end position="755"/>
    </location>
</feature>
<feature type="region of interest" description="Disordered" evidence="11">
    <location>
        <begin position="2239"/>
        <end position="2283"/>
    </location>
</feature>
<dbReference type="FunFam" id="3.40.850.10:FF:000101">
    <property type="entry name" value="Slow myosin heavy chain 2"/>
    <property type="match status" value="1"/>
</dbReference>
<keyword evidence="7 9" id="KW-0009">Actin-binding</keyword>
<feature type="coiled-coil region" evidence="10">
    <location>
        <begin position="1125"/>
        <end position="1378"/>
    </location>
</feature>
<dbReference type="PANTHER" id="PTHR13140:SF857">
    <property type="entry name" value="MYOSIN-11"/>
    <property type="match status" value="1"/>
</dbReference>
<evidence type="ECO:0008006" key="16">
    <source>
        <dbReference type="Google" id="ProtNLM"/>
    </source>
</evidence>
<feature type="compositionally biased region" description="Polar residues" evidence="11">
    <location>
        <begin position="39"/>
        <end position="52"/>
    </location>
</feature>
<feature type="coiled-coil region" evidence="10">
    <location>
        <begin position="931"/>
        <end position="1099"/>
    </location>
</feature>
<dbReference type="Gene3D" id="3.40.850.10">
    <property type="entry name" value="Kinesin motor domain"/>
    <property type="match status" value="1"/>
</dbReference>
<gene>
    <name evidence="14" type="ORF">LMH87_002181</name>
</gene>
<dbReference type="EMBL" id="JAJHUN010000010">
    <property type="protein sequence ID" value="KAJ4147673.1"/>
    <property type="molecule type" value="Genomic_DNA"/>
</dbReference>
<evidence type="ECO:0000256" key="11">
    <source>
        <dbReference type="SAM" id="MobiDB-lite"/>
    </source>
</evidence>
<dbReference type="Gene3D" id="3.30.70.1590">
    <property type="match status" value="1"/>
</dbReference>
<feature type="domain" description="Myosin motor" evidence="12">
    <location>
        <begin position="162"/>
        <end position="854"/>
    </location>
</feature>
<comment type="subunit">
    <text evidence="8">Binds to cdc4 and rlc1.</text>
</comment>
<proteinExistence type="inferred from homology"/>
<dbReference type="Proteomes" id="UP001144673">
    <property type="component" value="Chromosome 3"/>
</dbReference>
<evidence type="ECO:0000256" key="8">
    <source>
        <dbReference type="ARBA" id="ARBA00064372"/>
    </source>
</evidence>
<evidence type="ECO:0000256" key="7">
    <source>
        <dbReference type="ARBA" id="ARBA00023203"/>
    </source>
</evidence>
<feature type="binding site" evidence="9">
    <location>
        <begin position="255"/>
        <end position="262"/>
    </location>
    <ligand>
        <name>ATP</name>
        <dbReference type="ChEBI" id="CHEBI:30616"/>
    </ligand>
</feature>
<evidence type="ECO:0000256" key="5">
    <source>
        <dbReference type="ARBA" id="ARBA00023123"/>
    </source>
</evidence>
<feature type="region of interest" description="Disordered" evidence="11">
    <location>
        <begin position="1721"/>
        <end position="1741"/>
    </location>
</feature>
<comment type="caution">
    <text evidence="14">The sequence shown here is derived from an EMBL/GenBank/DDBJ whole genome shotgun (WGS) entry which is preliminary data.</text>
</comment>
<keyword evidence="3 9" id="KW-0067">ATP-binding</keyword>
<keyword evidence="2 9" id="KW-0547">Nucleotide-binding</keyword>
<dbReference type="InterPro" id="IPR004009">
    <property type="entry name" value="SH3_Myosin"/>
</dbReference>